<dbReference type="SUPFAM" id="SSF53850">
    <property type="entry name" value="Periplasmic binding protein-like II"/>
    <property type="match status" value="1"/>
</dbReference>
<organism evidence="7 8">
    <name type="scientific">Parafrankia irregularis</name>
    <dbReference type="NCBI Taxonomy" id="795642"/>
    <lineage>
        <taxon>Bacteria</taxon>
        <taxon>Bacillati</taxon>
        <taxon>Actinomycetota</taxon>
        <taxon>Actinomycetes</taxon>
        <taxon>Frankiales</taxon>
        <taxon>Frankiaceae</taxon>
        <taxon>Parafrankia</taxon>
    </lineage>
</organism>
<dbReference type="EMBL" id="FAOZ01000038">
    <property type="protein sequence ID" value="CUU60334.1"/>
    <property type="molecule type" value="Genomic_DNA"/>
</dbReference>
<evidence type="ECO:0000256" key="4">
    <source>
        <dbReference type="ARBA" id="ARBA00022729"/>
    </source>
</evidence>
<dbReference type="Gene3D" id="3.90.76.10">
    <property type="entry name" value="Dipeptide-binding Protein, Domain 1"/>
    <property type="match status" value="1"/>
</dbReference>
<dbReference type="Pfam" id="PF00496">
    <property type="entry name" value="SBP_bac_5"/>
    <property type="match status" value="1"/>
</dbReference>
<evidence type="ECO:0000256" key="1">
    <source>
        <dbReference type="ARBA" id="ARBA00004196"/>
    </source>
</evidence>
<keyword evidence="4" id="KW-0732">Signal</keyword>
<dbReference type="CDD" id="cd08512">
    <property type="entry name" value="PBP2_NikA_DppA_OppA_like_7"/>
    <property type="match status" value="1"/>
</dbReference>
<evidence type="ECO:0000256" key="3">
    <source>
        <dbReference type="ARBA" id="ARBA00022448"/>
    </source>
</evidence>
<dbReference type="AlphaFoldDB" id="A0A0S4QYY0"/>
<comment type="subcellular location">
    <subcellularLocation>
        <location evidence="1">Cell envelope</location>
    </subcellularLocation>
</comment>
<gene>
    <name evidence="7" type="ORF">Ga0074812_13849</name>
</gene>
<dbReference type="GO" id="GO:0015833">
    <property type="term" value="P:peptide transport"/>
    <property type="evidence" value="ECO:0007669"/>
    <property type="project" value="TreeGrafter"/>
</dbReference>
<dbReference type="Gene3D" id="3.10.105.10">
    <property type="entry name" value="Dipeptide-binding Protein, Domain 3"/>
    <property type="match status" value="1"/>
</dbReference>
<comment type="similarity">
    <text evidence="2">Belongs to the bacterial solute-binding protein 5 family.</text>
</comment>
<name>A0A0S4QYY0_9ACTN</name>
<accession>A0A0S4QYY0</accession>
<dbReference type="Gene3D" id="3.40.190.10">
    <property type="entry name" value="Periplasmic binding protein-like II"/>
    <property type="match status" value="1"/>
</dbReference>
<feature type="domain" description="Solute-binding protein family 5" evidence="6">
    <location>
        <begin position="129"/>
        <end position="491"/>
    </location>
</feature>
<dbReference type="Proteomes" id="UP000198802">
    <property type="component" value="Unassembled WGS sequence"/>
</dbReference>
<reference evidence="8" key="1">
    <citation type="submission" date="2015-11" db="EMBL/GenBank/DDBJ databases">
        <authorList>
            <person name="Varghese N."/>
        </authorList>
    </citation>
    <scope>NUCLEOTIDE SEQUENCE [LARGE SCALE GENOMIC DNA]</scope>
    <source>
        <strain evidence="8">DSM 45899</strain>
    </source>
</reference>
<keyword evidence="3" id="KW-0813">Transport</keyword>
<sequence>MPAHNTLRPGGNDGAGDPVAIPVVTSSRGQHGRRLRRAGAAITAGGVAIALIAACSGETTSSSSEGSSNGADSIVEAVAALPTAFAYDAGAFTYEGFEFQINTQAQLIRNPIVTADRADGSQEQDFFKFEGELAESYDVSADGLTYTFHLRKGVKSFAGNELTADDVLWSYERKWNSTSVAPAISAPAITDPAKQFKKIDDYTVSITIDRAGDGFTLLSLLANVSGDIFDSDLLKQHVTTDDPYAVKWSAENGNFGYGAYVLDNWKSGQSLTLKANPNYWAGEPAIKTITQRVVANPGTRTNLLTNGDADIAVQLRPQDVNGMKDDDSLQTFNIDSIEYLNTNINIKKAPFDDKLVRQALSYAIPYDEIMKQVFLGRADAMTGFINPRYPGYTTDGLRTGSYDPDKAKSLLAQAGVSGVSAKILVENSIPALEEAAVQIQSYAKDAGFNFTIDKQPATAVQDQRSNGTYDIQLVTDKAISQSPPYELLLAFTKGSPLNATGFANDAYYAAVDKGVAAGDPLSEAAGTAWNEAVKIWQDEQPTVPVAFIQPNVVFGAGIDGYYYRSDSAIDFAALSKTQ</sequence>
<dbReference type="PANTHER" id="PTHR30290:SF10">
    <property type="entry name" value="PERIPLASMIC OLIGOPEPTIDE-BINDING PROTEIN-RELATED"/>
    <property type="match status" value="1"/>
</dbReference>
<dbReference type="GO" id="GO:1904680">
    <property type="term" value="F:peptide transmembrane transporter activity"/>
    <property type="evidence" value="ECO:0007669"/>
    <property type="project" value="TreeGrafter"/>
</dbReference>
<evidence type="ECO:0000256" key="5">
    <source>
        <dbReference type="SAM" id="MobiDB-lite"/>
    </source>
</evidence>
<keyword evidence="8" id="KW-1185">Reference proteome</keyword>
<dbReference type="RefSeq" id="WP_091285092.1">
    <property type="nucleotide sequence ID" value="NZ_FAOZ01000038.1"/>
</dbReference>
<dbReference type="InterPro" id="IPR039424">
    <property type="entry name" value="SBP_5"/>
</dbReference>
<evidence type="ECO:0000313" key="8">
    <source>
        <dbReference type="Proteomes" id="UP000198802"/>
    </source>
</evidence>
<dbReference type="PANTHER" id="PTHR30290">
    <property type="entry name" value="PERIPLASMIC BINDING COMPONENT OF ABC TRANSPORTER"/>
    <property type="match status" value="1"/>
</dbReference>
<evidence type="ECO:0000256" key="2">
    <source>
        <dbReference type="ARBA" id="ARBA00005695"/>
    </source>
</evidence>
<dbReference type="GO" id="GO:0030313">
    <property type="term" value="C:cell envelope"/>
    <property type="evidence" value="ECO:0007669"/>
    <property type="project" value="UniProtKB-SubCell"/>
</dbReference>
<proteinExistence type="inferred from homology"/>
<feature type="region of interest" description="Disordered" evidence="5">
    <location>
        <begin position="1"/>
        <end position="20"/>
    </location>
</feature>
<evidence type="ECO:0000313" key="7">
    <source>
        <dbReference type="EMBL" id="CUU60334.1"/>
    </source>
</evidence>
<protein>
    <submittedName>
        <fullName evidence="7">Peptide/nickel transport system substrate-binding protein</fullName>
    </submittedName>
</protein>
<dbReference type="InterPro" id="IPR000914">
    <property type="entry name" value="SBP_5_dom"/>
</dbReference>
<evidence type="ECO:0000259" key="6">
    <source>
        <dbReference type="Pfam" id="PF00496"/>
    </source>
</evidence>